<sequence length="205" mass="22750">MSLTDEITDALAKATGLPFKEVYEYLRRIRENDQFPKLPRAKELPTISDAALANLLIALLSGLPPQKAHVAVLRLADASVSYGDHKHIVQSRAELETIGAPLTAFLDQEHTFTDAVAALFGMARKGPAAFEETFRWTWISIDQRRFSGEIHLQTEEFTPLPKSVLDVLIEYGPPEEFFRGDLQIHARLSASTIAALARAADRVTP</sequence>
<proteinExistence type="predicted"/>
<evidence type="ECO:0000313" key="2">
    <source>
        <dbReference type="Proteomes" id="UP001597413"/>
    </source>
</evidence>
<accession>A0ABW5A5V4</accession>
<dbReference type="Proteomes" id="UP001597413">
    <property type="component" value="Unassembled WGS sequence"/>
</dbReference>
<comment type="caution">
    <text evidence="1">The sequence shown here is derived from an EMBL/GenBank/DDBJ whole genome shotgun (WGS) entry which is preliminary data.</text>
</comment>
<protein>
    <submittedName>
        <fullName evidence="1">Uncharacterized protein</fullName>
    </submittedName>
</protein>
<evidence type="ECO:0000313" key="1">
    <source>
        <dbReference type="EMBL" id="MFD2173647.1"/>
    </source>
</evidence>
<keyword evidence="2" id="KW-1185">Reference proteome</keyword>
<organism evidence="1 2">
    <name type="scientific">Rhodobacter lacus</name>
    <dbReference type="NCBI Taxonomy" id="1641972"/>
    <lineage>
        <taxon>Bacteria</taxon>
        <taxon>Pseudomonadati</taxon>
        <taxon>Pseudomonadota</taxon>
        <taxon>Alphaproteobacteria</taxon>
        <taxon>Rhodobacterales</taxon>
        <taxon>Rhodobacter group</taxon>
        <taxon>Rhodobacter</taxon>
    </lineage>
</organism>
<dbReference type="RefSeq" id="WP_377388318.1">
    <property type="nucleotide sequence ID" value="NZ_JBHUIX010000005.1"/>
</dbReference>
<gene>
    <name evidence="1" type="ORF">ACFSM0_06050</name>
</gene>
<name>A0ABW5A5V4_9RHOB</name>
<reference evidence="2" key="1">
    <citation type="journal article" date="2019" name="Int. J. Syst. Evol. Microbiol.">
        <title>The Global Catalogue of Microorganisms (GCM) 10K type strain sequencing project: providing services to taxonomists for standard genome sequencing and annotation.</title>
        <authorList>
            <consortium name="The Broad Institute Genomics Platform"/>
            <consortium name="The Broad Institute Genome Sequencing Center for Infectious Disease"/>
            <person name="Wu L."/>
            <person name="Ma J."/>
        </authorList>
    </citation>
    <scope>NUCLEOTIDE SEQUENCE [LARGE SCALE GENOMIC DNA]</scope>
    <source>
        <strain evidence="2">CCUG 55131</strain>
    </source>
</reference>
<dbReference type="EMBL" id="JBHUIX010000005">
    <property type="protein sequence ID" value="MFD2173647.1"/>
    <property type="molecule type" value="Genomic_DNA"/>
</dbReference>